<dbReference type="PANTHER" id="PTHR10953">
    <property type="entry name" value="UBIQUITIN-ACTIVATING ENZYME E1"/>
    <property type="match status" value="1"/>
</dbReference>
<dbReference type="OrthoDB" id="9804286at2"/>
<keyword evidence="3" id="KW-0808">Transferase</keyword>
<reference evidence="3 4" key="1">
    <citation type="submission" date="2019-03" db="EMBL/GenBank/DDBJ databases">
        <title>Genomic Encyclopedia of Type Strains, Phase IV (KMG-IV): sequencing the most valuable type-strain genomes for metagenomic binning, comparative biology and taxonomic classification.</title>
        <authorList>
            <person name="Goeker M."/>
        </authorList>
    </citation>
    <scope>NUCLEOTIDE SEQUENCE [LARGE SCALE GENOMIC DNA]</scope>
    <source>
        <strain evidence="3 4">DSM 16998</strain>
    </source>
</reference>
<gene>
    <name evidence="3" type="ORF">DES47_105286</name>
</gene>
<proteinExistence type="inferred from homology"/>
<dbReference type="GO" id="GO:0005829">
    <property type="term" value="C:cytosol"/>
    <property type="evidence" value="ECO:0007669"/>
    <property type="project" value="TreeGrafter"/>
</dbReference>
<dbReference type="Pfam" id="PF00899">
    <property type="entry name" value="ThiF"/>
    <property type="match status" value="1"/>
</dbReference>
<keyword evidence="3" id="KW-0548">Nucleotidyltransferase</keyword>
<dbReference type="InterPro" id="IPR045886">
    <property type="entry name" value="ThiF/MoeB/HesA"/>
</dbReference>
<evidence type="ECO:0000259" key="2">
    <source>
        <dbReference type="Pfam" id="PF00899"/>
    </source>
</evidence>
<comment type="similarity">
    <text evidence="1">Belongs to the HesA/MoeB/ThiF family.</text>
</comment>
<dbReference type="InParanoid" id="A0A4R6QJK9"/>
<dbReference type="NCBIfam" id="NF004281">
    <property type="entry name" value="PRK05690.1"/>
    <property type="match status" value="1"/>
</dbReference>
<dbReference type="GO" id="GO:0004792">
    <property type="term" value="F:thiosulfate-cyanide sulfurtransferase activity"/>
    <property type="evidence" value="ECO:0007669"/>
    <property type="project" value="TreeGrafter"/>
</dbReference>
<dbReference type="GO" id="GO:0008641">
    <property type="term" value="F:ubiquitin-like modifier activating enzyme activity"/>
    <property type="evidence" value="ECO:0007669"/>
    <property type="project" value="InterPro"/>
</dbReference>
<dbReference type="EMBL" id="SNXS01000005">
    <property type="protein sequence ID" value="TDP63281.1"/>
    <property type="molecule type" value="Genomic_DNA"/>
</dbReference>
<dbReference type="GO" id="GO:0016779">
    <property type="term" value="F:nucleotidyltransferase activity"/>
    <property type="evidence" value="ECO:0007669"/>
    <property type="project" value="UniProtKB-KW"/>
</dbReference>
<feature type="domain" description="THIF-type NAD/FAD binding fold" evidence="2">
    <location>
        <begin position="9"/>
        <end position="245"/>
    </location>
</feature>
<evidence type="ECO:0000256" key="1">
    <source>
        <dbReference type="ARBA" id="ARBA00009919"/>
    </source>
</evidence>
<accession>A0A4R6QJK9</accession>
<dbReference type="GO" id="GO:0008146">
    <property type="term" value="F:sulfotransferase activity"/>
    <property type="evidence" value="ECO:0007669"/>
    <property type="project" value="TreeGrafter"/>
</dbReference>
<evidence type="ECO:0000313" key="4">
    <source>
        <dbReference type="Proteomes" id="UP000295361"/>
    </source>
</evidence>
<dbReference type="SUPFAM" id="SSF69572">
    <property type="entry name" value="Activating enzymes of the ubiquitin-like proteins"/>
    <property type="match status" value="1"/>
</dbReference>
<dbReference type="RefSeq" id="WP_133702458.1">
    <property type="nucleotide sequence ID" value="NZ_SNXS01000005.1"/>
</dbReference>
<dbReference type="FunCoup" id="A0A4R6QJK9">
    <property type="interactions" value="612"/>
</dbReference>
<dbReference type="PANTHER" id="PTHR10953:SF240">
    <property type="entry name" value="SULFUR CARRIER PROTEIN THIS ADENYLYLTRANSFERASE"/>
    <property type="match status" value="1"/>
</dbReference>
<dbReference type="InterPro" id="IPR035985">
    <property type="entry name" value="Ubiquitin-activating_enz"/>
</dbReference>
<sequence length="257" mass="27613">MNDNQLLRYSRHILLDEIGIEGQQRLLQSHALVIGAGGLGSPVALYLATAGVGHITLVDHDQVDLTNLQRQIAHNLDRVGQDKVSSARQSMLAINPDLQVRTLVQRADAQVLDVLVAEVDVVLDCSDNFRTRHAVNAACVKHRKPLVSGAAIGFDGQISVYDSRQPDMPCYACVFPPESAVQDVACATMGVFAPLVGIIGSLQAAEALKLLAGIGESLAGRLQMLDARRMEWSEIRMARAADCPCCAGRPATAIDRV</sequence>
<dbReference type="CDD" id="cd00757">
    <property type="entry name" value="ThiF_MoeB_HesA_family"/>
    <property type="match status" value="1"/>
</dbReference>
<dbReference type="InterPro" id="IPR000594">
    <property type="entry name" value="ThiF_NAD_FAD-bd"/>
</dbReference>
<organism evidence="3 4">
    <name type="scientific">Roseateles toxinivorans</name>
    <dbReference type="NCBI Taxonomy" id="270368"/>
    <lineage>
        <taxon>Bacteria</taxon>
        <taxon>Pseudomonadati</taxon>
        <taxon>Pseudomonadota</taxon>
        <taxon>Betaproteobacteria</taxon>
        <taxon>Burkholderiales</taxon>
        <taxon>Sphaerotilaceae</taxon>
        <taxon>Roseateles</taxon>
    </lineage>
</organism>
<protein>
    <submittedName>
        <fullName evidence="3">Molybdopterin/thiamine biosynthesis adenylyltransferase</fullName>
    </submittedName>
</protein>
<comment type="caution">
    <text evidence="3">The sequence shown here is derived from an EMBL/GenBank/DDBJ whole genome shotgun (WGS) entry which is preliminary data.</text>
</comment>
<dbReference type="AlphaFoldDB" id="A0A4R6QJK9"/>
<evidence type="ECO:0000313" key="3">
    <source>
        <dbReference type="EMBL" id="TDP63281.1"/>
    </source>
</evidence>
<keyword evidence="4" id="KW-1185">Reference proteome</keyword>
<name>A0A4R6QJK9_9BURK</name>
<dbReference type="Proteomes" id="UP000295361">
    <property type="component" value="Unassembled WGS sequence"/>
</dbReference>
<dbReference type="Gene3D" id="3.40.50.720">
    <property type="entry name" value="NAD(P)-binding Rossmann-like Domain"/>
    <property type="match status" value="1"/>
</dbReference>
<dbReference type="FunFam" id="3.40.50.720:FF:000080">
    <property type="entry name" value="Thiazole biosynthesis adenylyltransferase ThiF"/>
    <property type="match status" value="1"/>
</dbReference>